<organism evidence="2 3">
    <name type="scientific">Sediminicola arcticus</name>
    <dbReference type="NCBI Taxonomy" id="1574308"/>
    <lineage>
        <taxon>Bacteria</taxon>
        <taxon>Pseudomonadati</taxon>
        <taxon>Bacteroidota</taxon>
        <taxon>Flavobacteriia</taxon>
        <taxon>Flavobacteriales</taxon>
        <taxon>Flavobacteriaceae</taxon>
        <taxon>Sediminicola</taxon>
    </lineage>
</organism>
<dbReference type="Gene3D" id="2.40.50.120">
    <property type="match status" value="1"/>
</dbReference>
<proteinExistence type="predicted"/>
<dbReference type="PROSITE" id="PS51257">
    <property type="entry name" value="PROKAR_LIPOPROTEIN"/>
    <property type="match status" value="1"/>
</dbReference>
<reference evidence="2 3" key="1">
    <citation type="submission" date="2024-07" db="EMBL/GenBank/DDBJ databases">
        <title>The genome sequence of type strain Sediminicola arcticus GDMCC 1.2805.</title>
        <authorList>
            <person name="Liu Y."/>
        </authorList>
    </citation>
    <scope>NUCLEOTIDE SEQUENCE [LARGE SCALE GENOMIC DNA]</scope>
    <source>
        <strain evidence="2 3">GDMCC 1.2805</strain>
    </source>
</reference>
<evidence type="ECO:0008006" key="4">
    <source>
        <dbReference type="Google" id="ProtNLM"/>
    </source>
</evidence>
<dbReference type="SUPFAM" id="SSF50242">
    <property type="entry name" value="TIMP-like"/>
    <property type="match status" value="1"/>
</dbReference>
<dbReference type="RefSeq" id="WP_354614665.1">
    <property type="nucleotide sequence ID" value="NZ_JBEXAE010000002.1"/>
</dbReference>
<feature type="signal peptide" evidence="1">
    <location>
        <begin position="1"/>
        <end position="18"/>
    </location>
</feature>
<name>A0ABV2SU71_9FLAO</name>
<gene>
    <name evidence="2" type="ORF">ABXZ36_06410</name>
</gene>
<evidence type="ECO:0000313" key="3">
    <source>
        <dbReference type="Proteomes" id="UP001549799"/>
    </source>
</evidence>
<evidence type="ECO:0000256" key="1">
    <source>
        <dbReference type="SAM" id="SignalP"/>
    </source>
</evidence>
<evidence type="ECO:0000313" key="2">
    <source>
        <dbReference type="EMBL" id="MET6990275.1"/>
    </source>
</evidence>
<feature type="chain" id="PRO_5045571374" description="Tissue inhibitor of metalloproteinase" evidence="1">
    <location>
        <begin position="19"/>
        <end position="255"/>
    </location>
</feature>
<dbReference type="EMBL" id="JBEXAE010000002">
    <property type="protein sequence ID" value="MET6990275.1"/>
    <property type="molecule type" value="Genomic_DNA"/>
</dbReference>
<sequence length="255" mass="28949">MKKLPLIILSLFCSSAFACECARVGLIDRFERADFVATAEIQKITPAGSDYHNIEIKVGEVFKGSSVNKLKIESILNSSCSFYTPEKSNWLIFAYKDSKLGLVFGSCSGSIQLDRKVNEEKYPEFNKKTEQSNQKKLSVLRFIKETEIDIKNDFRLNYTFLNNCLDKGKGFALEEGTFGLFKIWVSKELKVKAVTTIKGLGNESLNSIINQCFKDNFELYYKDKSKISKATEITVGIYFYGVEGEHQSFVTIFDL</sequence>
<protein>
    <recommendedName>
        <fullName evidence="4">Tissue inhibitor of metalloproteinase</fullName>
    </recommendedName>
</protein>
<dbReference type="Proteomes" id="UP001549799">
    <property type="component" value="Unassembled WGS sequence"/>
</dbReference>
<comment type="caution">
    <text evidence="2">The sequence shown here is derived from an EMBL/GenBank/DDBJ whole genome shotgun (WGS) entry which is preliminary data.</text>
</comment>
<keyword evidence="3" id="KW-1185">Reference proteome</keyword>
<keyword evidence="1" id="KW-0732">Signal</keyword>
<accession>A0ABV2SU71</accession>
<dbReference type="InterPro" id="IPR008993">
    <property type="entry name" value="TIMP-like_OB-fold"/>
</dbReference>